<evidence type="ECO:0000313" key="2">
    <source>
        <dbReference type="EMBL" id="QXM05924.1"/>
    </source>
</evidence>
<sequence length="220" mass="26095">MWRRRRRRKGKIFVGCLVLLMIGFAYGYVTNDSKMPKHIKNNNENALNIGEIAVKIPKHHEEQKENVKKQDPINEHSLIVSEENIVTDNTQIVFNTYYKKTRDMIKKKRRIPRELIGKNLDELRDYLNKNYAEWDIRECNKDKIELYQVTDEIPPNFYIAKEYNGYIAIFQVDEKGEYILKETTEIPISSLSNMDAQYVKNGIVKKNREEIDQILEDYSS</sequence>
<dbReference type="EMBL" id="CP078093">
    <property type="protein sequence ID" value="QXM05924.1"/>
    <property type="molecule type" value="Genomic_DNA"/>
</dbReference>
<keyword evidence="3" id="KW-1185">Reference proteome</keyword>
<dbReference type="InterPro" id="IPR015050">
    <property type="entry name" value="BofC_C"/>
</dbReference>
<dbReference type="Pfam" id="PF08955">
    <property type="entry name" value="BofC_C"/>
    <property type="match status" value="1"/>
</dbReference>
<gene>
    <name evidence="2" type="ORF">KVH43_11260</name>
</gene>
<name>A0ABX8RA41_9CLOT</name>
<protein>
    <submittedName>
        <fullName evidence="2">BofC C-terminal domain-containing protein</fullName>
    </submittedName>
</protein>
<evidence type="ECO:0000313" key="3">
    <source>
        <dbReference type="Proteomes" id="UP000886818"/>
    </source>
</evidence>
<dbReference type="RefSeq" id="WP_218282621.1">
    <property type="nucleotide sequence ID" value="NZ_CP078093.1"/>
</dbReference>
<accession>A0ABX8RA41</accession>
<feature type="domain" description="Bypass of forespore C C-terminal" evidence="1">
    <location>
        <begin position="156"/>
        <end position="219"/>
    </location>
</feature>
<proteinExistence type="predicted"/>
<reference evidence="2" key="1">
    <citation type="submission" date="2021-07" db="EMBL/GenBank/DDBJ databases">
        <title>Complete genome sequence of Crassaminicella sp. 143-21, isolated from a deep-sea hydrothermal vent.</title>
        <authorList>
            <person name="Li X."/>
        </authorList>
    </citation>
    <scope>NUCLEOTIDE SEQUENCE</scope>
    <source>
        <strain evidence="2">143-21</strain>
    </source>
</reference>
<dbReference type="Proteomes" id="UP000886818">
    <property type="component" value="Chromosome"/>
</dbReference>
<organism evidence="2 3">
    <name type="scientific">Crassaminicella indica</name>
    <dbReference type="NCBI Taxonomy" id="2855394"/>
    <lineage>
        <taxon>Bacteria</taxon>
        <taxon>Bacillati</taxon>
        <taxon>Bacillota</taxon>
        <taxon>Clostridia</taxon>
        <taxon>Eubacteriales</taxon>
        <taxon>Clostridiaceae</taxon>
        <taxon>Crassaminicella</taxon>
    </lineage>
</organism>
<evidence type="ECO:0000259" key="1">
    <source>
        <dbReference type="Pfam" id="PF08955"/>
    </source>
</evidence>